<dbReference type="EMBL" id="LKAJ01000011">
    <property type="protein sequence ID" value="KRG20446.1"/>
    <property type="molecule type" value="Genomic_DNA"/>
</dbReference>
<dbReference type="EMBL" id="LKAJ02000001">
    <property type="protein sequence ID" value="MCS5712261.1"/>
    <property type="molecule type" value="Genomic_DNA"/>
</dbReference>
<organism evidence="1">
    <name type="scientific">Candidatus Berkiella aquae</name>
    <dbReference type="NCBI Taxonomy" id="295108"/>
    <lineage>
        <taxon>Bacteria</taxon>
        <taxon>Pseudomonadati</taxon>
        <taxon>Pseudomonadota</taxon>
        <taxon>Gammaproteobacteria</taxon>
        <taxon>Candidatus Berkiellales</taxon>
        <taxon>Candidatus Berkiellaceae</taxon>
        <taxon>Candidatus Berkiella</taxon>
    </lineage>
</organism>
<sequence length="484" mass="52528">MLGGLVNSVTKFTSKVVARGVVRDVAQLVDPQEADNSLIGKLAHAGQQLNLLAQGQPLPIAGPLEDNREESLIDAQLRLEFAFGERLSHDFAYRNITQQQTVVSLLEEDNTVRHYQLIKLSSDHQGIDGNILIPHSDSKRRRVYVNFRGSDPSVLATLHLDLESNAGEESFHRHYAKIMKQINAHIGTVSGPKQKPVELIISGYSLGGALSQHCFNLSMLLSALHLKADLEKEQVDIETQELITAAQDIVDQHLFKEFKIDPLKLSLADYQHFSAVQSFKINTWGSTGVSKSIEGCSNLIADILVNHGKDVIGRFGVNILDIVPRTGDARILSACQGDIIYMRVKDTNADLGRSLLSGCISGVAAGMFMGGPFGAVVGTATAITQGLRPIGLAHSCLNFGSTGEKLAGKQYETIFNTSLCDAKEIAHDPLAVLYHPYLIHAKETLRKAGDVGAKIKEEACKGIVVGLAHVHKIVDKAKSPKLTT</sequence>
<reference evidence="2" key="3">
    <citation type="submission" date="2021-06" db="EMBL/GenBank/DDBJ databases">
        <title>Genomic Description and Analysis of Intracellular Bacteria, Candidatus Berkiella cookevillensis and Candidatus Berkiella aquae.</title>
        <authorList>
            <person name="Kidane D.T."/>
            <person name="Mehari Y.T."/>
            <person name="Rice F.C."/>
            <person name="Arivett B.A."/>
            <person name="Farone A.L."/>
            <person name="Berk S.G."/>
            <person name="Farone M.B."/>
        </authorList>
    </citation>
    <scope>NUCLEOTIDE SEQUENCE</scope>
    <source>
        <strain evidence="2">HT99</strain>
    </source>
</reference>
<comment type="caution">
    <text evidence="1">The sequence shown here is derived from an EMBL/GenBank/DDBJ whole genome shotgun (WGS) entry which is preliminary data.</text>
</comment>
<reference evidence="2" key="2">
    <citation type="journal article" date="2016" name="Genome Announc.">
        <title>Draft Genome Sequences of Two Novel Amoeba-Resistant Intranuclear Bacteria, 'Candidatus Berkiella cookevillensis' and 'Candidatus Berkiella aquae'.</title>
        <authorList>
            <person name="Mehari Y.T."/>
            <person name="Arivett B.A."/>
            <person name="Farone A.L."/>
            <person name="Gunderson J.H."/>
            <person name="Farone M.B."/>
        </authorList>
    </citation>
    <scope>NUCLEOTIDE SEQUENCE</scope>
    <source>
        <strain evidence="2">HT99</strain>
    </source>
</reference>
<reference evidence="1" key="1">
    <citation type="submission" date="2015-09" db="EMBL/GenBank/DDBJ databases">
        <title>Draft Genome Sequences of Two Novel Amoeba-resistant Intranuclear Bacteria, Candidatus Berkiella cookevillensis and Candidatus Berkiella aquae.</title>
        <authorList>
            <person name="Mehari Y.T."/>
            <person name="Arivett B.A."/>
            <person name="Farone A.L."/>
            <person name="Gunderson J.H."/>
            <person name="Farone M.B."/>
        </authorList>
    </citation>
    <scope>NUCLEOTIDE SEQUENCE [LARGE SCALE GENOMIC DNA]</scope>
    <source>
        <strain evidence="1">HT99</strain>
    </source>
</reference>
<name>A0A0Q9YUB5_9GAMM</name>
<protein>
    <submittedName>
        <fullName evidence="1">Uncharacterized protein</fullName>
    </submittedName>
</protein>
<dbReference type="Proteomes" id="UP000051497">
    <property type="component" value="Unassembled WGS sequence"/>
</dbReference>
<dbReference type="Gene3D" id="3.40.50.1820">
    <property type="entry name" value="alpha/beta hydrolase"/>
    <property type="match status" value="1"/>
</dbReference>
<dbReference type="RefSeq" id="WP_075066992.1">
    <property type="nucleotide sequence ID" value="NZ_LKAJ02000001.1"/>
</dbReference>
<proteinExistence type="predicted"/>
<dbReference type="InterPro" id="IPR029058">
    <property type="entry name" value="AB_hydrolase_fold"/>
</dbReference>
<evidence type="ECO:0000313" key="2">
    <source>
        <dbReference type="EMBL" id="MCS5712261.1"/>
    </source>
</evidence>
<keyword evidence="3" id="KW-1185">Reference proteome</keyword>
<accession>A0A0Q9YUB5</accession>
<evidence type="ECO:0000313" key="3">
    <source>
        <dbReference type="Proteomes" id="UP000051497"/>
    </source>
</evidence>
<dbReference type="OrthoDB" id="9821949at2"/>
<dbReference type="AlphaFoldDB" id="A0A0Q9YUB5"/>
<evidence type="ECO:0000313" key="1">
    <source>
        <dbReference type="EMBL" id="KRG20446.1"/>
    </source>
</evidence>
<gene>
    <name evidence="2" type="ORF">HT99x_012535</name>
    <name evidence="1" type="ORF">HT99x_02374</name>
</gene>